<protein>
    <recommendedName>
        <fullName evidence="6">Lipoyl-binding domain-containing protein</fullName>
    </recommendedName>
</protein>
<feature type="compositionally biased region" description="Basic and acidic residues" evidence="5">
    <location>
        <begin position="87"/>
        <end position="108"/>
    </location>
</feature>
<feature type="compositionally biased region" description="Low complexity" evidence="5">
    <location>
        <begin position="111"/>
        <end position="133"/>
    </location>
</feature>
<dbReference type="GO" id="GO:0016407">
    <property type="term" value="F:acetyltransferase activity"/>
    <property type="evidence" value="ECO:0007669"/>
    <property type="project" value="TreeGrafter"/>
</dbReference>
<evidence type="ECO:0000256" key="2">
    <source>
        <dbReference type="ARBA" id="ARBA00007317"/>
    </source>
</evidence>
<dbReference type="EMBL" id="ACSE01000004">
    <property type="protein sequence ID" value="EFD89082.1"/>
    <property type="molecule type" value="Genomic_DNA"/>
</dbReference>
<keyword evidence="3" id="KW-0808">Transferase</keyword>
<dbReference type="PANTHER" id="PTHR43178:SF5">
    <property type="entry name" value="LIPOAMIDE ACYLTRANSFERASE COMPONENT OF BRANCHED-CHAIN ALPHA-KETO ACID DEHYDROGENASE COMPLEX, MITOCHONDRIAL"/>
    <property type="match status" value="1"/>
</dbReference>
<dbReference type="InterPro" id="IPR004167">
    <property type="entry name" value="PSBD"/>
</dbReference>
<dbReference type="GO" id="GO:0005737">
    <property type="term" value="C:cytoplasm"/>
    <property type="evidence" value="ECO:0007669"/>
    <property type="project" value="TreeGrafter"/>
</dbReference>
<organism evidence="7 8">
    <name type="scientific">Oenococcus oeni AWRIB429</name>
    <dbReference type="NCBI Taxonomy" id="655225"/>
    <lineage>
        <taxon>Bacteria</taxon>
        <taxon>Bacillati</taxon>
        <taxon>Bacillota</taxon>
        <taxon>Bacilli</taxon>
        <taxon>Lactobacillales</taxon>
        <taxon>Lactobacillaceae</taxon>
        <taxon>Oenococcus</taxon>
    </lineage>
</organism>
<evidence type="ECO:0000259" key="6">
    <source>
        <dbReference type="PROSITE" id="PS50968"/>
    </source>
</evidence>
<reference evidence="7 8" key="1">
    <citation type="journal article" date="2010" name="Appl. Microbiol. Biotechnol.">
        <title>Genotypic diversity in Oenococcus oeni by high-density microarray comparative genome hybridization and whole genome sequencing.</title>
        <authorList>
            <person name="Borneman A.R."/>
            <person name="Bartowsky E.J."/>
            <person name="McCarthy J."/>
            <person name="Chambers P.J."/>
        </authorList>
    </citation>
    <scope>NUCLEOTIDE SEQUENCE [LARGE SCALE GENOMIC DNA]</scope>
    <source>
        <strain evidence="7 8">AWRIB429</strain>
    </source>
</reference>
<feature type="domain" description="Lipoyl-binding" evidence="6">
    <location>
        <begin position="2"/>
        <end position="77"/>
    </location>
</feature>
<comment type="cofactor">
    <cofactor evidence="1">
        <name>(R)-lipoate</name>
        <dbReference type="ChEBI" id="CHEBI:83088"/>
    </cofactor>
</comment>
<dbReference type="AlphaFoldDB" id="D3L7I2"/>
<dbReference type="InterPro" id="IPR050743">
    <property type="entry name" value="2-oxoacid_DH_E2_comp"/>
</dbReference>
<dbReference type="GO" id="GO:0031405">
    <property type="term" value="F:lipoic acid binding"/>
    <property type="evidence" value="ECO:0007669"/>
    <property type="project" value="TreeGrafter"/>
</dbReference>
<name>D3L7I2_OENOE</name>
<evidence type="ECO:0000313" key="7">
    <source>
        <dbReference type="EMBL" id="EFD89082.1"/>
    </source>
</evidence>
<proteinExistence type="inferred from homology"/>
<dbReference type="PANTHER" id="PTHR43178">
    <property type="entry name" value="DIHYDROLIPOAMIDE ACETYLTRANSFERASE COMPONENT OF PYRUVATE DEHYDROGENASE COMPLEX"/>
    <property type="match status" value="1"/>
</dbReference>
<evidence type="ECO:0000256" key="1">
    <source>
        <dbReference type="ARBA" id="ARBA00001938"/>
    </source>
</evidence>
<dbReference type="Pfam" id="PF00364">
    <property type="entry name" value="Biotin_lipoyl"/>
    <property type="match status" value="1"/>
</dbReference>
<evidence type="ECO:0000256" key="4">
    <source>
        <dbReference type="ARBA" id="ARBA00023315"/>
    </source>
</evidence>
<dbReference type="Gene3D" id="2.40.50.100">
    <property type="match status" value="1"/>
</dbReference>
<feature type="region of interest" description="Disordered" evidence="5">
    <location>
        <begin position="187"/>
        <end position="221"/>
    </location>
</feature>
<dbReference type="PROSITE" id="PS50968">
    <property type="entry name" value="BIOTINYL_LIPOYL"/>
    <property type="match status" value="1"/>
</dbReference>
<dbReference type="Gene3D" id="4.10.320.10">
    <property type="entry name" value="E3-binding domain"/>
    <property type="match status" value="1"/>
</dbReference>
<gene>
    <name evidence="7" type="ORF">AWRIB429_0312</name>
</gene>
<dbReference type="InterPro" id="IPR011053">
    <property type="entry name" value="Single_hybrid_motif"/>
</dbReference>
<comment type="similarity">
    <text evidence="2">Belongs to the 2-oxoacid dehydrogenase family.</text>
</comment>
<dbReference type="InterPro" id="IPR036625">
    <property type="entry name" value="E3-bd_dom_sf"/>
</dbReference>
<dbReference type="InterPro" id="IPR000089">
    <property type="entry name" value="Biotin_lipoyl"/>
</dbReference>
<comment type="caution">
    <text evidence="7">The sequence shown here is derived from an EMBL/GenBank/DDBJ whole genome shotgun (WGS) entry which is preliminary data.</text>
</comment>
<dbReference type="SUPFAM" id="SSF47005">
    <property type="entry name" value="Peripheral subunit-binding domain of 2-oxo acid dehydrogenase complex"/>
    <property type="match status" value="1"/>
</dbReference>
<sequence length="221" mass="24123">MTEIFKMPDIGEGMAEGEISDWLVKVGDQVKTDDSVAEVQNDKLLQEILSPYSGKVTKLFVEPGTTVKVGEPLIEFDGDGSGSAADDGQRGKTEAKEIEEPAESEKKTAVSSQASPAAPTSDSSNSSGAATASNGNILAMPSVRHYAHEHGIDLSRLRPVGITAILRCPMLRTFLLLLLPLRRNQKISQARQKQRQNKRLRNLPRLKKPQLPTHLKKAGFR</sequence>
<feature type="region of interest" description="Disordered" evidence="5">
    <location>
        <begin position="71"/>
        <end position="133"/>
    </location>
</feature>
<keyword evidence="4" id="KW-0012">Acyltransferase</keyword>
<feature type="compositionally biased region" description="Basic residues" evidence="5">
    <location>
        <begin position="192"/>
        <end position="221"/>
    </location>
</feature>
<dbReference type="Pfam" id="PF02817">
    <property type="entry name" value="E3_binding"/>
    <property type="match status" value="1"/>
</dbReference>
<dbReference type="SUPFAM" id="SSF51230">
    <property type="entry name" value="Single hybrid motif"/>
    <property type="match status" value="1"/>
</dbReference>
<evidence type="ECO:0000256" key="5">
    <source>
        <dbReference type="SAM" id="MobiDB-lite"/>
    </source>
</evidence>
<accession>D3L7I2</accession>
<evidence type="ECO:0000313" key="8">
    <source>
        <dbReference type="Proteomes" id="UP000003075"/>
    </source>
</evidence>
<evidence type="ECO:0000256" key="3">
    <source>
        <dbReference type="ARBA" id="ARBA00022679"/>
    </source>
</evidence>
<dbReference type="CDD" id="cd06849">
    <property type="entry name" value="lipoyl_domain"/>
    <property type="match status" value="1"/>
</dbReference>
<dbReference type="Proteomes" id="UP000003075">
    <property type="component" value="Unassembled WGS sequence"/>
</dbReference>